<feature type="transmembrane region" description="Helical" evidence="14">
    <location>
        <begin position="160"/>
        <end position="180"/>
    </location>
</feature>
<dbReference type="GO" id="GO:0020037">
    <property type="term" value="F:heme binding"/>
    <property type="evidence" value="ECO:0007669"/>
    <property type="project" value="InterPro"/>
</dbReference>
<feature type="binding site" evidence="12">
    <location>
        <position position="141"/>
    </location>
    <ligand>
        <name>Zn(2+)</name>
        <dbReference type="ChEBI" id="CHEBI:29105"/>
    </ligand>
</feature>
<keyword evidence="16" id="KW-1185">Reference proteome</keyword>
<dbReference type="InterPro" id="IPR036396">
    <property type="entry name" value="Cyt_P450_sf"/>
</dbReference>
<evidence type="ECO:0000313" key="16">
    <source>
        <dbReference type="Proteomes" id="UP000283895"/>
    </source>
</evidence>
<feature type="transmembrane region" description="Helical" evidence="14">
    <location>
        <begin position="120"/>
        <end position="140"/>
    </location>
</feature>
<dbReference type="PRINTS" id="PR00465">
    <property type="entry name" value="EP450IV"/>
</dbReference>
<keyword evidence="4 14" id="KW-0812">Transmembrane</keyword>
<evidence type="ECO:0000256" key="12">
    <source>
        <dbReference type="PIRSR" id="PIRSR604254-1"/>
    </source>
</evidence>
<evidence type="ECO:0000256" key="8">
    <source>
        <dbReference type="ARBA" id="ARBA00023004"/>
    </source>
</evidence>
<keyword evidence="11" id="KW-0349">Heme</keyword>
<keyword evidence="8 11" id="KW-0408">Iron</keyword>
<evidence type="ECO:0008006" key="17">
    <source>
        <dbReference type="Google" id="ProtNLM"/>
    </source>
</evidence>
<evidence type="ECO:0000256" key="3">
    <source>
        <dbReference type="ARBA" id="ARBA00010617"/>
    </source>
</evidence>
<evidence type="ECO:0000256" key="2">
    <source>
        <dbReference type="ARBA" id="ARBA00004141"/>
    </source>
</evidence>
<dbReference type="Pfam" id="PF00067">
    <property type="entry name" value="p450"/>
    <property type="match status" value="1"/>
</dbReference>
<dbReference type="OrthoDB" id="1844152at2759"/>
<dbReference type="InterPro" id="IPR002403">
    <property type="entry name" value="Cyt_P450_E_grp-IV"/>
</dbReference>
<keyword evidence="12" id="KW-0862">Zinc</keyword>
<keyword evidence="5 11" id="KW-0479">Metal-binding</keyword>
<accession>A0A423WWK4</accession>
<dbReference type="Proteomes" id="UP000283895">
    <property type="component" value="Unassembled WGS sequence"/>
</dbReference>
<feature type="transmembrane region" description="Helical" evidence="14">
    <location>
        <begin position="87"/>
        <end position="108"/>
    </location>
</feature>
<comment type="cofactor">
    <cofactor evidence="1 11">
        <name>heme</name>
        <dbReference type="ChEBI" id="CHEBI:30413"/>
    </cofactor>
</comment>
<dbReference type="EMBL" id="LKEA01000007">
    <property type="protein sequence ID" value="ROW07865.1"/>
    <property type="molecule type" value="Genomic_DNA"/>
</dbReference>
<evidence type="ECO:0000256" key="14">
    <source>
        <dbReference type="SAM" id="Phobius"/>
    </source>
</evidence>
<evidence type="ECO:0000256" key="9">
    <source>
        <dbReference type="ARBA" id="ARBA00023033"/>
    </source>
</evidence>
<dbReference type="PANTHER" id="PTHR46206">
    <property type="entry name" value="CYTOCHROME P450"/>
    <property type="match status" value="1"/>
</dbReference>
<evidence type="ECO:0000256" key="1">
    <source>
        <dbReference type="ARBA" id="ARBA00001971"/>
    </source>
</evidence>
<comment type="subcellular location">
    <subcellularLocation>
        <location evidence="2">Membrane</location>
        <topology evidence="2">Multi-pass membrane protein</topology>
    </subcellularLocation>
</comment>
<keyword evidence="7" id="KW-0560">Oxidoreductase</keyword>
<evidence type="ECO:0000256" key="11">
    <source>
        <dbReference type="PIRSR" id="PIRSR602403-1"/>
    </source>
</evidence>
<keyword evidence="6 14" id="KW-1133">Transmembrane helix</keyword>
<dbReference type="Pfam" id="PF03006">
    <property type="entry name" value="HlyIII"/>
    <property type="match status" value="1"/>
</dbReference>
<feature type="binding site" description="axial binding residue" evidence="11">
    <location>
        <position position="564"/>
    </location>
    <ligand>
        <name>heme</name>
        <dbReference type="ChEBI" id="CHEBI:30413"/>
    </ligand>
    <ligandPart>
        <name>Fe</name>
        <dbReference type="ChEBI" id="CHEBI:18248"/>
    </ligandPart>
</feature>
<evidence type="ECO:0000256" key="6">
    <source>
        <dbReference type="ARBA" id="ARBA00022989"/>
    </source>
</evidence>
<sequence>MSSAPRLRVPPAQPPEAHKRRKMETINDTASKSGKASRPVLFSFDEMPEWFRRESNQWILHGYRPISGSAHASFCSWSYIHNESVNIYSHLIPAIFFLLGEWYIQQYLSSRYSGVTSADLIAFSIFMLAAVTCLSLSATYHTLLNHSQHVEHLCLRLDMLGVVIFILGDLVLGIYMVFWCETLPRNIYWSMSKDTNYVIQTLMGDTIVLAPKFLNELNMLPESKLSSTAALVDSFMGEYNGVDLLLQDHLTSDICRGPFTRNLPRFVPLMAEELQAAMSEQLCHSTVGEPVVCYDLLFSLIHRISSLVFVGKAYCHNSIWTSAVTALPIDVEITKFLLLPFPAFLRRFIAPLIPHRYRIFRQRAAVRDLLFPPSESIMVKEEPSVMKLLIESGKDTDPDSITARLLLLTAAALHTSSMAITHAIFDLCAMPEYVETLRDEAQTALAQDNGEWKFSTVKNLRRLDSFLKESQRVNQSTFLGFDRKVMSPIKLSDSKTVLPSGSSIVIPGGPMSRDSAFYDDPQHFDGLRFYRPNDDGSLNSTDTRQEYTGIEPGNLSWGNGRFTCPGRWYAAVMIKLIMANLLLDYDISFPPGQTERPANKKYDTEVHPDFEQKVVLRKRSSS</sequence>
<reference evidence="15 16" key="1">
    <citation type="submission" date="2015-09" db="EMBL/GenBank/DDBJ databases">
        <title>Host preference determinants of Valsa canker pathogens revealed by comparative genomics.</title>
        <authorList>
            <person name="Yin Z."/>
            <person name="Huang L."/>
        </authorList>
    </citation>
    <scope>NUCLEOTIDE SEQUENCE [LARGE SCALE GENOMIC DNA]</scope>
    <source>
        <strain evidence="15 16">03-1</strain>
    </source>
</reference>
<comment type="similarity">
    <text evidence="3">Belongs to the cytochrome P450 family.</text>
</comment>
<evidence type="ECO:0000256" key="7">
    <source>
        <dbReference type="ARBA" id="ARBA00023002"/>
    </source>
</evidence>
<protein>
    <recommendedName>
        <fullName evidence="17">Cytochrome P450</fullName>
    </recommendedName>
</protein>
<dbReference type="CDD" id="cd11041">
    <property type="entry name" value="CYP503A1-like"/>
    <property type="match status" value="1"/>
</dbReference>
<evidence type="ECO:0000256" key="4">
    <source>
        <dbReference type="ARBA" id="ARBA00022692"/>
    </source>
</evidence>
<comment type="caution">
    <text evidence="15">The sequence shown here is derived from an EMBL/GenBank/DDBJ whole genome shotgun (WGS) entry which is preliminary data.</text>
</comment>
<evidence type="ECO:0000256" key="13">
    <source>
        <dbReference type="SAM" id="MobiDB-lite"/>
    </source>
</evidence>
<keyword evidence="9" id="KW-0503">Monooxygenase</keyword>
<evidence type="ECO:0000313" key="15">
    <source>
        <dbReference type="EMBL" id="ROW07865.1"/>
    </source>
</evidence>
<dbReference type="GO" id="GO:0016705">
    <property type="term" value="F:oxidoreductase activity, acting on paired donors, with incorporation or reduction of molecular oxygen"/>
    <property type="evidence" value="ECO:0007669"/>
    <property type="project" value="InterPro"/>
</dbReference>
<dbReference type="STRING" id="356882.A0A423WWK4"/>
<proteinExistence type="inferred from homology"/>
<dbReference type="Gene3D" id="1.10.630.10">
    <property type="entry name" value="Cytochrome P450"/>
    <property type="match status" value="1"/>
</dbReference>
<dbReference type="GO" id="GO:0016020">
    <property type="term" value="C:membrane"/>
    <property type="evidence" value="ECO:0007669"/>
    <property type="project" value="UniProtKB-SubCell"/>
</dbReference>
<organism evidence="15 16">
    <name type="scientific">Cytospora schulzeri</name>
    <dbReference type="NCBI Taxonomy" id="448051"/>
    <lineage>
        <taxon>Eukaryota</taxon>
        <taxon>Fungi</taxon>
        <taxon>Dikarya</taxon>
        <taxon>Ascomycota</taxon>
        <taxon>Pezizomycotina</taxon>
        <taxon>Sordariomycetes</taxon>
        <taxon>Sordariomycetidae</taxon>
        <taxon>Diaporthales</taxon>
        <taxon>Cytosporaceae</taxon>
        <taxon>Cytospora</taxon>
    </lineage>
</organism>
<gene>
    <name evidence="15" type="ORF">VMCG_03663</name>
</gene>
<dbReference type="AlphaFoldDB" id="A0A423WWK4"/>
<name>A0A423WWK4_9PEZI</name>
<dbReference type="GO" id="GO:0004497">
    <property type="term" value="F:monooxygenase activity"/>
    <property type="evidence" value="ECO:0007669"/>
    <property type="project" value="UniProtKB-KW"/>
</dbReference>
<dbReference type="PANTHER" id="PTHR46206:SF7">
    <property type="entry name" value="P450, PUTATIVE (EUROFUNG)-RELATED"/>
    <property type="match status" value="1"/>
</dbReference>
<evidence type="ECO:0000256" key="5">
    <source>
        <dbReference type="ARBA" id="ARBA00022723"/>
    </source>
</evidence>
<dbReference type="InterPro" id="IPR001128">
    <property type="entry name" value="Cyt_P450"/>
</dbReference>
<keyword evidence="10 14" id="KW-0472">Membrane</keyword>
<evidence type="ECO:0000256" key="10">
    <source>
        <dbReference type="ARBA" id="ARBA00023136"/>
    </source>
</evidence>
<dbReference type="SUPFAM" id="SSF48264">
    <property type="entry name" value="Cytochrome P450"/>
    <property type="match status" value="1"/>
</dbReference>
<feature type="region of interest" description="Disordered" evidence="13">
    <location>
        <begin position="1"/>
        <end position="34"/>
    </location>
</feature>
<dbReference type="InterPro" id="IPR004254">
    <property type="entry name" value="AdipoR/HlyIII-related"/>
</dbReference>
<dbReference type="GO" id="GO:0005506">
    <property type="term" value="F:iron ion binding"/>
    <property type="evidence" value="ECO:0007669"/>
    <property type="project" value="InterPro"/>
</dbReference>